<dbReference type="GO" id="GO:0006281">
    <property type="term" value="P:DNA repair"/>
    <property type="evidence" value="ECO:0007669"/>
    <property type="project" value="UniProtKB-UniRule"/>
</dbReference>
<dbReference type="HAMAP" id="MF_00984">
    <property type="entry name" value="SSB"/>
    <property type="match status" value="1"/>
</dbReference>
<keyword evidence="2" id="KW-0233">DNA recombination</keyword>
<name>A0A5A5TYA5_LEUCI</name>
<evidence type="ECO:0000313" key="6">
    <source>
        <dbReference type="Proteomes" id="UP000323274"/>
    </source>
</evidence>
<dbReference type="GO" id="GO:0009295">
    <property type="term" value="C:nucleoid"/>
    <property type="evidence" value="ECO:0007669"/>
    <property type="project" value="TreeGrafter"/>
</dbReference>
<dbReference type="Proteomes" id="UP000323274">
    <property type="component" value="Unassembled WGS sequence"/>
</dbReference>
<evidence type="ECO:0000256" key="3">
    <source>
        <dbReference type="PIRNR" id="PIRNR002070"/>
    </source>
</evidence>
<feature type="short sequence motif" description="Important for interaction with partner proteins" evidence="2">
    <location>
        <begin position="144"/>
        <end position="149"/>
    </location>
</feature>
<evidence type="ECO:0000256" key="2">
    <source>
        <dbReference type="HAMAP-Rule" id="MF_00984"/>
    </source>
</evidence>
<sequence>MNQVNLIGRLSKDIEVRYTQSGKAVGSGSIAVNRRFRSANGERQADFINFVIWDKAAENLANFTHKGSQVGLGGEWQTRNYENNNGQKVYVNELVVNAFDLLDPKAATQTQSNLDNVDPFAGQNTKQSPNPFAASGKTEIDISDDDLPF</sequence>
<dbReference type="GO" id="GO:0003697">
    <property type="term" value="F:single-stranded DNA binding"/>
    <property type="evidence" value="ECO:0007669"/>
    <property type="project" value="UniProtKB-UniRule"/>
</dbReference>
<comment type="caution">
    <text evidence="2">Lacks conserved residue(s) required for the propagation of feature annotation.</text>
</comment>
<comment type="function">
    <text evidence="2">Plays an important role in DNA replication, recombination and repair. Binds to ssDNA and to an array of partner proteins to recruit them to their sites of action during DNA metabolism.</text>
</comment>
<reference evidence="5 6" key="1">
    <citation type="submission" date="2019-04" db="EMBL/GenBank/DDBJ databases">
        <title>A pseudo-fructophilic Leuconostoc citreum strain F192-5 isolated from peel of satsuma mandarin: the first report for isolation and characterization of strain-dependent fructophilic-like characteristics.</title>
        <authorList>
            <person name="Maeno S."/>
            <person name="Tanizawa Y."/>
            <person name="Kajikawa A."/>
            <person name="Kanesaki Y."/>
            <person name="Kubota E."/>
            <person name="Arita M."/>
            <person name="Leon D."/>
            <person name="Endo A."/>
        </authorList>
    </citation>
    <scope>NUCLEOTIDE SEQUENCE [LARGE SCALE GENOMIC DNA]</scope>
    <source>
        <strain evidence="5 6">F192-5</strain>
    </source>
</reference>
<dbReference type="NCBIfam" id="TIGR00621">
    <property type="entry name" value="ssb"/>
    <property type="match status" value="1"/>
</dbReference>
<comment type="subunit">
    <text evidence="2">Homotetramer.</text>
</comment>
<dbReference type="Pfam" id="PF00436">
    <property type="entry name" value="SSB"/>
    <property type="match status" value="1"/>
</dbReference>
<keyword evidence="2" id="KW-0227">DNA damage</keyword>
<dbReference type="RefSeq" id="WP_149333781.1">
    <property type="nucleotide sequence ID" value="NZ_BJJW01000002.1"/>
</dbReference>
<dbReference type="PROSITE" id="PS50935">
    <property type="entry name" value="SSB"/>
    <property type="match status" value="1"/>
</dbReference>
<dbReference type="AlphaFoldDB" id="A0A5A5TYA5"/>
<organism evidence="5 6">
    <name type="scientific">Leuconostoc citreum</name>
    <dbReference type="NCBI Taxonomy" id="33964"/>
    <lineage>
        <taxon>Bacteria</taxon>
        <taxon>Bacillati</taxon>
        <taxon>Bacillota</taxon>
        <taxon>Bacilli</taxon>
        <taxon>Lactobacillales</taxon>
        <taxon>Lactobacillaceae</taxon>
        <taxon>Leuconostoc</taxon>
    </lineage>
</organism>
<dbReference type="SUPFAM" id="SSF50249">
    <property type="entry name" value="Nucleic acid-binding proteins"/>
    <property type="match status" value="1"/>
</dbReference>
<dbReference type="GO" id="GO:0006310">
    <property type="term" value="P:DNA recombination"/>
    <property type="evidence" value="ECO:0007669"/>
    <property type="project" value="UniProtKB-UniRule"/>
</dbReference>
<evidence type="ECO:0000313" key="5">
    <source>
        <dbReference type="EMBL" id="GDZ83148.1"/>
    </source>
</evidence>
<dbReference type="Gene3D" id="2.40.50.140">
    <property type="entry name" value="Nucleic acid-binding proteins"/>
    <property type="match status" value="1"/>
</dbReference>
<keyword evidence="2" id="KW-0235">DNA replication</keyword>
<proteinExistence type="inferred from homology"/>
<dbReference type="PIRSF" id="PIRSF002070">
    <property type="entry name" value="SSB"/>
    <property type="match status" value="1"/>
</dbReference>
<keyword evidence="2" id="KW-0234">DNA repair</keyword>
<dbReference type="InterPro" id="IPR000424">
    <property type="entry name" value="Primosome_PriB/ssb"/>
</dbReference>
<dbReference type="PANTHER" id="PTHR10302">
    <property type="entry name" value="SINGLE-STRANDED DNA-BINDING PROTEIN"/>
    <property type="match status" value="1"/>
</dbReference>
<comment type="caution">
    <text evidence="5">The sequence shown here is derived from an EMBL/GenBank/DDBJ whole genome shotgun (WGS) entry which is preliminary data.</text>
</comment>
<feature type="region of interest" description="Disordered" evidence="4">
    <location>
        <begin position="112"/>
        <end position="149"/>
    </location>
</feature>
<protein>
    <recommendedName>
        <fullName evidence="2 3">Single-stranded DNA-binding protein</fullName>
        <shortName evidence="2">SSB</shortName>
    </recommendedName>
</protein>
<dbReference type="GO" id="GO:0006260">
    <property type="term" value="P:DNA replication"/>
    <property type="evidence" value="ECO:0007669"/>
    <property type="project" value="UniProtKB-UniRule"/>
</dbReference>
<dbReference type="EMBL" id="BJJW01000002">
    <property type="protein sequence ID" value="GDZ83148.1"/>
    <property type="molecule type" value="Genomic_DNA"/>
</dbReference>
<keyword evidence="1 2" id="KW-0238">DNA-binding</keyword>
<dbReference type="InterPro" id="IPR011344">
    <property type="entry name" value="ssDNA-bd"/>
</dbReference>
<dbReference type="CDD" id="cd04496">
    <property type="entry name" value="SSB_OBF"/>
    <property type="match status" value="1"/>
</dbReference>
<accession>A0A5A5TYA5</accession>
<dbReference type="InterPro" id="IPR012340">
    <property type="entry name" value="NA-bd_OB-fold"/>
</dbReference>
<dbReference type="PANTHER" id="PTHR10302:SF27">
    <property type="entry name" value="SINGLE-STRANDED DNA-BINDING PROTEIN"/>
    <property type="match status" value="1"/>
</dbReference>
<evidence type="ECO:0000256" key="4">
    <source>
        <dbReference type="SAM" id="MobiDB-lite"/>
    </source>
</evidence>
<gene>
    <name evidence="5" type="primary">ssb-6</name>
    <name evidence="5" type="ORF">LCIT_03900</name>
</gene>
<evidence type="ECO:0000256" key="1">
    <source>
        <dbReference type="ARBA" id="ARBA00023125"/>
    </source>
</evidence>